<organism evidence="1 2">
    <name type="scientific">Ectopseudomonas mendocina</name>
    <name type="common">Pseudomonas mendocina</name>
    <dbReference type="NCBI Taxonomy" id="300"/>
    <lineage>
        <taxon>Bacteria</taxon>
        <taxon>Pseudomonadati</taxon>
        <taxon>Pseudomonadota</taxon>
        <taxon>Gammaproteobacteria</taxon>
        <taxon>Pseudomonadales</taxon>
        <taxon>Pseudomonadaceae</taxon>
        <taxon>Ectopseudomonas</taxon>
    </lineage>
</organism>
<gene>
    <name evidence="1" type="ORF">EQ836_11790</name>
</gene>
<dbReference type="EMBL" id="SCFV01000005">
    <property type="protein sequence ID" value="TRO18239.1"/>
    <property type="molecule type" value="Genomic_DNA"/>
</dbReference>
<sequence length="61" mass="7157">MKAYPFAGDAIMFLFFDFFSRAFNFDAKVAQSRGAHGEVLRIQALRQQRQQRKDEAAHKRH</sequence>
<proteinExistence type="predicted"/>
<dbReference type="RefSeq" id="WP_143501545.1">
    <property type="nucleotide sequence ID" value="NZ_SCFV01000005.1"/>
</dbReference>
<dbReference type="AlphaFoldDB" id="A0ABD7RY74"/>
<dbReference type="Proteomes" id="UP000317327">
    <property type="component" value="Unassembled WGS sequence"/>
</dbReference>
<evidence type="ECO:0000313" key="1">
    <source>
        <dbReference type="EMBL" id="TRO18239.1"/>
    </source>
</evidence>
<reference evidence="1 2" key="1">
    <citation type="submission" date="2019-01" db="EMBL/GenBank/DDBJ databases">
        <title>Whole genome shotgun sequencing of Pseudomonas spp. isolated by its ability to degrade furfural.</title>
        <authorList>
            <person name="Donoso R."/>
            <person name="Farkas C."/>
            <person name="Villegas P."/>
            <person name="Gonzales-Toro F."/>
            <person name="Guajardo-Parra M."/>
            <person name="Araya-Nail M."/>
            <person name="Morgante V."/>
            <person name="Perez-Pantoja D."/>
        </authorList>
    </citation>
    <scope>NUCLEOTIDE SEQUENCE [LARGE SCALE GENOMIC DNA]</scope>
    <source>
        <strain evidence="1 2">VN231</strain>
    </source>
</reference>
<accession>A0ABD7RY74</accession>
<comment type="caution">
    <text evidence="1">The sequence shown here is derived from an EMBL/GenBank/DDBJ whole genome shotgun (WGS) entry which is preliminary data.</text>
</comment>
<name>A0ABD7RY74_ECTME</name>
<evidence type="ECO:0000313" key="2">
    <source>
        <dbReference type="Proteomes" id="UP000317327"/>
    </source>
</evidence>
<protein>
    <submittedName>
        <fullName evidence="1">Uncharacterized protein</fullName>
    </submittedName>
</protein>